<evidence type="ECO:0000313" key="17">
    <source>
        <dbReference type="Proteomes" id="UP000823963"/>
    </source>
</evidence>
<dbReference type="Proteomes" id="UP000823963">
    <property type="component" value="Unassembled WGS sequence"/>
</dbReference>
<dbReference type="GO" id="GO:0008817">
    <property type="term" value="F:corrinoid adenosyltransferase activity"/>
    <property type="evidence" value="ECO:0007669"/>
    <property type="project" value="UniProtKB-UniRule"/>
</dbReference>
<dbReference type="Gene3D" id="1.20.1200.10">
    <property type="entry name" value="Cobalamin adenosyltransferase-like"/>
    <property type="match status" value="1"/>
</dbReference>
<proteinExistence type="inferred from homology"/>
<reference evidence="16" key="1">
    <citation type="journal article" date="2021" name="PeerJ">
        <title>Extensive microbial diversity within the chicken gut microbiome revealed by metagenomics and culture.</title>
        <authorList>
            <person name="Gilroy R."/>
            <person name="Ravi A."/>
            <person name="Getino M."/>
            <person name="Pursley I."/>
            <person name="Horton D.L."/>
            <person name="Alikhan N.F."/>
            <person name="Baker D."/>
            <person name="Gharbi K."/>
            <person name="Hall N."/>
            <person name="Watson M."/>
            <person name="Adriaenssens E.M."/>
            <person name="Foster-Nyarko E."/>
            <person name="Jarju S."/>
            <person name="Secka A."/>
            <person name="Antonio M."/>
            <person name="Oren A."/>
            <person name="Chaudhuri R.R."/>
            <person name="La Ragione R."/>
            <person name="Hildebrand F."/>
            <person name="Pallen M.J."/>
        </authorList>
    </citation>
    <scope>NUCLEOTIDE SEQUENCE</scope>
    <source>
        <strain evidence="16">6627</strain>
    </source>
</reference>
<dbReference type="Pfam" id="PF01923">
    <property type="entry name" value="Cob_adeno_trans"/>
    <property type="match status" value="1"/>
</dbReference>
<evidence type="ECO:0000256" key="13">
    <source>
        <dbReference type="ARBA" id="ARBA00048692"/>
    </source>
</evidence>
<dbReference type="NCBIfam" id="TIGR00636">
    <property type="entry name" value="PduO_Nterm"/>
    <property type="match status" value="1"/>
</dbReference>
<evidence type="ECO:0000256" key="9">
    <source>
        <dbReference type="ARBA" id="ARBA00031529"/>
    </source>
</evidence>
<evidence type="ECO:0000256" key="3">
    <source>
        <dbReference type="ARBA" id="ARBA00012454"/>
    </source>
</evidence>
<evidence type="ECO:0000259" key="15">
    <source>
        <dbReference type="Pfam" id="PF01923"/>
    </source>
</evidence>
<comment type="pathway">
    <text evidence="1 14">Cofactor biosynthesis; adenosylcobalamin biosynthesis; adenosylcobalamin from cob(II)yrinate a,c-diamide: step 2/7.</text>
</comment>
<dbReference type="InterPro" id="IPR029499">
    <property type="entry name" value="PduO-typ"/>
</dbReference>
<dbReference type="PANTHER" id="PTHR12213">
    <property type="entry name" value="CORRINOID ADENOSYLTRANSFERASE"/>
    <property type="match status" value="1"/>
</dbReference>
<keyword evidence="5 14" id="KW-0169">Cobalamin biosynthesis</keyword>
<dbReference type="AlphaFoldDB" id="A0A9D2A9C7"/>
<dbReference type="InterPro" id="IPR036451">
    <property type="entry name" value="CblAdoTrfase-like_sf"/>
</dbReference>
<evidence type="ECO:0000256" key="5">
    <source>
        <dbReference type="ARBA" id="ARBA00022573"/>
    </source>
</evidence>
<dbReference type="InterPro" id="IPR016030">
    <property type="entry name" value="CblAdoTrfase-like"/>
</dbReference>
<evidence type="ECO:0000256" key="7">
    <source>
        <dbReference type="ARBA" id="ARBA00022741"/>
    </source>
</evidence>
<comment type="caution">
    <text evidence="16">The sequence shown here is derived from an EMBL/GenBank/DDBJ whole genome shotgun (WGS) entry which is preliminary data.</text>
</comment>
<comment type="similarity">
    <text evidence="2 14">Belongs to the Cob(I)alamin adenosyltransferase family.</text>
</comment>
<feature type="domain" description="Cobalamin adenosyltransferase-like" evidence="15">
    <location>
        <begin position="3"/>
        <end position="163"/>
    </location>
</feature>
<evidence type="ECO:0000256" key="10">
    <source>
        <dbReference type="ARBA" id="ARBA00033334"/>
    </source>
</evidence>
<dbReference type="GO" id="GO:0009236">
    <property type="term" value="P:cobalamin biosynthetic process"/>
    <property type="evidence" value="ECO:0007669"/>
    <property type="project" value="UniProtKB-UniRule"/>
</dbReference>
<comment type="catalytic activity">
    <reaction evidence="12 14">
        <text>2 cob(II)yrinate a,c diamide + reduced [electron-transfer flavoprotein] + 2 ATP = 2 adenosylcob(III)yrinate a,c-diamide + 2 triphosphate + oxidized [electron-transfer flavoprotein] + 3 H(+)</text>
        <dbReference type="Rhea" id="RHEA:11528"/>
        <dbReference type="Rhea" id="RHEA-COMP:10685"/>
        <dbReference type="Rhea" id="RHEA-COMP:10686"/>
        <dbReference type="ChEBI" id="CHEBI:15378"/>
        <dbReference type="ChEBI" id="CHEBI:18036"/>
        <dbReference type="ChEBI" id="CHEBI:30616"/>
        <dbReference type="ChEBI" id="CHEBI:57692"/>
        <dbReference type="ChEBI" id="CHEBI:58307"/>
        <dbReference type="ChEBI" id="CHEBI:58503"/>
        <dbReference type="ChEBI" id="CHEBI:58537"/>
        <dbReference type="EC" id="2.5.1.17"/>
    </reaction>
</comment>
<comment type="catalytic activity">
    <reaction evidence="13 14">
        <text>2 cob(II)alamin + reduced [electron-transfer flavoprotein] + 2 ATP = 2 adenosylcob(III)alamin + 2 triphosphate + oxidized [electron-transfer flavoprotein] + 3 H(+)</text>
        <dbReference type="Rhea" id="RHEA:28671"/>
        <dbReference type="Rhea" id="RHEA-COMP:10685"/>
        <dbReference type="Rhea" id="RHEA-COMP:10686"/>
        <dbReference type="ChEBI" id="CHEBI:15378"/>
        <dbReference type="ChEBI" id="CHEBI:16304"/>
        <dbReference type="ChEBI" id="CHEBI:18036"/>
        <dbReference type="ChEBI" id="CHEBI:18408"/>
        <dbReference type="ChEBI" id="CHEBI:30616"/>
        <dbReference type="ChEBI" id="CHEBI:57692"/>
        <dbReference type="ChEBI" id="CHEBI:58307"/>
        <dbReference type="EC" id="2.5.1.17"/>
    </reaction>
</comment>
<organism evidence="16 17">
    <name type="scientific">Candidatus Ligilactobacillus excrementigallinarum</name>
    <dbReference type="NCBI Taxonomy" id="2838641"/>
    <lineage>
        <taxon>Bacteria</taxon>
        <taxon>Bacillati</taxon>
        <taxon>Bacillota</taxon>
        <taxon>Bacilli</taxon>
        <taxon>Lactobacillales</taxon>
        <taxon>Lactobacillaceae</taxon>
        <taxon>Ligilactobacillus</taxon>
    </lineage>
</organism>
<reference evidence="16" key="2">
    <citation type="submission" date="2021-04" db="EMBL/GenBank/DDBJ databases">
        <authorList>
            <person name="Gilroy R."/>
        </authorList>
    </citation>
    <scope>NUCLEOTIDE SEQUENCE</scope>
    <source>
        <strain evidence="16">6627</strain>
    </source>
</reference>
<evidence type="ECO:0000256" key="6">
    <source>
        <dbReference type="ARBA" id="ARBA00022679"/>
    </source>
</evidence>
<gene>
    <name evidence="16" type="ORF">H9861_00890</name>
</gene>
<dbReference type="PANTHER" id="PTHR12213:SF0">
    <property type="entry name" value="CORRINOID ADENOSYLTRANSFERASE MMAB"/>
    <property type="match status" value="1"/>
</dbReference>
<dbReference type="EMBL" id="DXFP01000007">
    <property type="protein sequence ID" value="HIX01301.1"/>
    <property type="molecule type" value="Genomic_DNA"/>
</dbReference>
<keyword evidence="8 14" id="KW-0067">ATP-binding</keyword>
<keyword evidence="6 14" id="KW-0808">Transferase</keyword>
<name>A0A9D2A9C7_9LACO</name>
<evidence type="ECO:0000256" key="4">
    <source>
        <dbReference type="ARBA" id="ARBA00020963"/>
    </source>
</evidence>
<keyword evidence="7 14" id="KW-0547">Nucleotide-binding</keyword>
<sequence>MKIYTRVGDHGMTKQASGKMVAKNDLQIQTLGAIDELESWLGVTVAGLSNECQQIKYEIQCVQKFLYELQADIAVCNHHTVTAQDTIKLEQHIDDLRAQVTEIKEFILPGGKTTGANLQYARTIARRAERMLAAYAQQATVNDEILMFMNRLSDYLFVLARYANKLDGYQDIPTSKI</sequence>
<evidence type="ECO:0000256" key="11">
    <source>
        <dbReference type="ARBA" id="ARBA00033354"/>
    </source>
</evidence>
<evidence type="ECO:0000256" key="2">
    <source>
        <dbReference type="ARBA" id="ARBA00007487"/>
    </source>
</evidence>
<evidence type="ECO:0000256" key="14">
    <source>
        <dbReference type="RuleBase" id="RU366026"/>
    </source>
</evidence>
<protein>
    <recommendedName>
        <fullName evidence="4 14">Corrinoid adenosyltransferase</fullName>
        <ecNumber evidence="3 14">2.5.1.17</ecNumber>
    </recommendedName>
    <alternativeName>
        <fullName evidence="9 14">Cob(II)alamin adenosyltransferase</fullName>
    </alternativeName>
    <alternativeName>
        <fullName evidence="11 14">Cob(II)yrinic acid a,c-diamide adenosyltransferase</fullName>
    </alternativeName>
    <alternativeName>
        <fullName evidence="10 14">Cobinamide/cobalamin adenosyltransferase</fullName>
    </alternativeName>
</protein>
<accession>A0A9D2A9C7</accession>
<evidence type="ECO:0000256" key="1">
    <source>
        <dbReference type="ARBA" id="ARBA00005121"/>
    </source>
</evidence>
<dbReference type="EC" id="2.5.1.17" evidence="3 14"/>
<dbReference type="SUPFAM" id="SSF89028">
    <property type="entry name" value="Cobalamin adenosyltransferase-like"/>
    <property type="match status" value="1"/>
</dbReference>
<dbReference type="GO" id="GO:0005524">
    <property type="term" value="F:ATP binding"/>
    <property type="evidence" value="ECO:0007669"/>
    <property type="project" value="UniProtKB-UniRule"/>
</dbReference>
<evidence type="ECO:0000313" key="16">
    <source>
        <dbReference type="EMBL" id="HIX01301.1"/>
    </source>
</evidence>
<evidence type="ECO:0000256" key="8">
    <source>
        <dbReference type="ARBA" id="ARBA00022840"/>
    </source>
</evidence>
<evidence type="ECO:0000256" key="12">
    <source>
        <dbReference type="ARBA" id="ARBA00048555"/>
    </source>
</evidence>